<feature type="region of interest" description="Disordered" evidence="1">
    <location>
        <begin position="31"/>
        <end position="278"/>
    </location>
</feature>
<evidence type="ECO:0000256" key="2">
    <source>
        <dbReference type="SAM" id="Phobius"/>
    </source>
</evidence>
<keyword evidence="2" id="KW-0472">Membrane</keyword>
<keyword evidence="2" id="KW-1133">Transmembrane helix</keyword>
<feature type="compositionally biased region" description="Low complexity" evidence="1">
    <location>
        <begin position="178"/>
        <end position="227"/>
    </location>
</feature>
<feature type="compositionally biased region" description="Low complexity" evidence="1">
    <location>
        <begin position="31"/>
        <end position="52"/>
    </location>
</feature>
<dbReference type="AlphaFoldDB" id="A0A672ZUI2"/>
<dbReference type="Ensembl" id="ENSSORT00005020461.1">
    <property type="protein sequence ID" value="ENSSORP00005019898.1"/>
    <property type="gene ID" value="ENSSORG00005009718.1"/>
</dbReference>
<keyword evidence="5" id="KW-1185">Reference proteome</keyword>
<reference evidence="4" key="3">
    <citation type="submission" date="2025-09" db="UniProtKB">
        <authorList>
            <consortium name="Ensembl"/>
        </authorList>
    </citation>
    <scope>IDENTIFICATION</scope>
</reference>
<feature type="compositionally biased region" description="Low complexity" evidence="1">
    <location>
        <begin position="241"/>
        <end position="252"/>
    </location>
</feature>
<keyword evidence="3" id="KW-0732">Signal</keyword>
<protein>
    <submittedName>
        <fullName evidence="4">Mucin-2-like</fullName>
    </submittedName>
</protein>
<feature type="compositionally biased region" description="Low complexity" evidence="1">
    <location>
        <begin position="69"/>
        <end position="87"/>
    </location>
</feature>
<keyword evidence="2" id="KW-0812">Transmembrane</keyword>
<evidence type="ECO:0000313" key="5">
    <source>
        <dbReference type="Proteomes" id="UP000472271"/>
    </source>
</evidence>
<evidence type="ECO:0000256" key="1">
    <source>
        <dbReference type="SAM" id="MobiDB-lite"/>
    </source>
</evidence>
<evidence type="ECO:0000256" key="3">
    <source>
        <dbReference type="SAM" id="SignalP"/>
    </source>
</evidence>
<feature type="chain" id="PRO_5025428453" evidence="3">
    <location>
        <begin position="23"/>
        <end position="335"/>
    </location>
</feature>
<dbReference type="InParanoid" id="A0A672ZUI2"/>
<gene>
    <name evidence="4" type="primary">LOC115418033</name>
</gene>
<dbReference type="GeneID" id="115418033"/>
<dbReference type="Proteomes" id="UP000472271">
    <property type="component" value="Chromosome 4"/>
</dbReference>
<feature type="compositionally biased region" description="Polar residues" evidence="1">
    <location>
        <begin position="55"/>
        <end position="64"/>
    </location>
</feature>
<accession>A0A672ZUI2</accession>
<organism evidence="4 5">
    <name type="scientific">Sphaeramia orbicularis</name>
    <name type="common">orbiculate cardinalfish</name>
    <dbReference type="NCBI Taxonomy" id="375764"/>
    <lineage>
        <taxon>Eukaryota</taxon>
        <taxon>Metazoa</taxon>
        <taxon>Chordata</taxon>
        <taxon>Craniata</taxon>
        <taxon>Vertebrata</taxon>
        <taxon>Euteleostomi</taxon>
        <taxon>Actinopterygii</taxon>
        <taxon>Neopterygii</taxon>
        <taxon>Teleostei</taxon>
        <taxon>Neoteleostei</taxon>
        <taxon>Acanthomorphata</taxon>
        <taxon>Gobiaria</taxon>
        <taxon>Kurtiformes</taxon>
        <taxon>Apogonoidei</taxon>
        <taxon>Apogonidae</taxon>
        <taxon>Apogoninae</taxon>
        <taxon>Sphaeramia</taxon>
    </lineage>
</organism>
<feature type="compositionally biased region" description="Basic and acidic residues" evidence="1">
    <location>
        <begin position="131"/>
        <end position="141"/>
    </location>
</feature>
<feature type="signal peptide" evidence="3">
    <location>
        <begin position="1"/>
        <end position="22"/>
    </location>
</feature>
<proteinExistence type="predicted"/>
<dbReference type="RefSeq" id="XP_029988187.1">
    <property type="nucleotide sequence ID" value="XM_030132327.1"/>
</dbReference>
<reference evidence="4" key="1">
    <citation type="submission" date="2019-06" db="EMBL/GenBank/DDBJ databases">
        <authorList>
            <consortium name="Wellcome Sanger Institute Data Sharing"/>
        </authorList>
    </citation>
    <scope>NUCLEOTIDE SEQUENCE [LARGE SCALE GENOMIC DNA]</scope>
</reference>
<feature type="compositionally biased region" description="Low complexity" evidence="1">
    <location>
        <begin position="145"/>
        <end position="171"/>
    </location>
</feature>
<reference evidence="4" key="2">
    <citation type="submission" date="2025-08" db="UniProtKB">
        <authorList>
            <consortium name="Ensembl"/>
        </authorList>
    </citation>
    <scope>IDENTIFICATION</scope>
</reference>
<name>A0A672ZUI2_9TELE</name>
<dbReference type="OrthoDB" id="8964578at2759"/>
<feature type="compositionally biased region" description="Polar residues" evidence="1">
    <location>
        <begin position="93"/>
        <end position="117"/>
    </location>
</feature>
<sequence>MMEPKLWIGFCALVLLLNVASATHDAVPTASATPETTAASGSAEAPATPAAGFVSDSSLNQTNPAADASNVTGSSTNTGPSGNSSTTTDRETSPVTTQPSKPNATDMSLPSETNGTTPKVSPSQPPVPSAESHDPSSHKLPDSATTTTTTTTHRNDTSPGGSTTTLSTNPTKHTAPLLPDSTSPSGDTTHPTTHPSTSALTPTAKTSHTKTETTVTTATTQSNTISSQKPSHTSQPDPHLTSTPNPAPSSSTQAKGHVDTPSQLNDGKDTTVTHKSPTLNPLLAGLVSAFIITAVIITLLLFLKLRRRDNRPEFRRLQDLPMDDMEDTPLSMYSY</sequence>
<evidence type="ECO:0000313" key="4">
    <source>
        <dbReference type="Ensembl" id="ENSSORP00005019898.1"/>
    </source>
</evidence>
<feature type="transmembrane region" description="Helical" evidence="2">
    <location>
        <begin position="282"/>
        <end position="303"/>
    </location>
</feature>